<protein>
    <submittedName>
        <fullName evidence="8">Nitroreductase family protein</fullName>
    </submittedName>
</protein>
<evidence type="ECO:0000256" key="3">
    <source>
        <dbReference type="ARBA" id="ARBA00022630"/>
    </source>
</evidence>
<dbReference type="EMBL" id="JAZHFS010000017">
    <property type="protein sequence ID" value="MEF2113930.1"/>
    <property type="molecule type" value="Genomic_DNA"/>
</dbReference>
<evidence type="ECO:0000256" key="2">
    <source>
        <dbReference type="ARBA" id="ARBA00007118"/>
    </source>
</evidence>
<evidence type="ECO:0000256" key="1">
    <source>
        <dbReference type="ARBA" id="ARBA00001917"/>
    </source>
</evidence>
<comment type="similarity">
    <text evidence="2">Belongs to the nitroreductase family.</text>
</comment>
<dbReference type="Proteomes" id="UP001498469">
    <property type="component" value="Unassembled WGS sequence"/>
</dbReference>
<keyword evidence="6" id="KW-0812">Transmembrane</keyword>
<keyword evidence="9" id="KW-1185">Reference proteome</keyword>
<comment type="cofactor">
    <cofactor evidence="1">
        <name>FMN</name>
        <dbReference type="ChEBI" id="CHEBI:58210"/>
    </cofactor>
</comment>
<feature type="domain" description="Nitroreductase" evidence="7">
    <location>
        <begin position="10"/>
        <end position="72"/>
    </location>
</feature>
<gene>
    <name evidence="8" type="ORF">SJI18_16610</name>
</gene>
<evidence type="ECO:0000259" key="7">
    <source>
        <dbReference type="Pfam" id="PF00881"/>
    </source>
</evidence>
<keyword evidence="3" id="KW-0285">Flavoprotein</keyword>
<proteinExistence type="inferred from homology"/>
<feature type="transmembrane region" description="Helical" evidence="6">
    <location>
        <begin position="26"/>
        <end position="45"/>
    </location>
</feature>
<evidence type="ECO:0000256" key="5">
    <source>
        <dbReference type="ARBA" id="ARBA00023002"/>
    </source>
</evidence>
<dbReference type="PANTHER" id="PTHR43673:SF2">
    <property type="entry name" value="NITROREDUCTASE"/>
    <property type="match status" value="1"/>
</dbReference>
<dbReference type="Pfam" id="PF00881">
    <property type="entry name" value="Nitroreductase"/>
    <property type="match status" value="1"/>
</dbReference>
<evidence type="ECO:0000313" key="8">
    <source>
        <dbReference type="EMBL" id="MEF2113930.1"/>
    </source>
</evidence>
<comment type="caution">
    <text evidence="8">The sequence shown here is derived from an EMBL/GenBank/DDBJ whole genome shotgun (WGS) entry which is preliminary data.</text>
</comment>
<reference evidence="8 9" key="1">
    <citation type="submission" date="2023-11" db="EMBL/GenBank/DDBJ databases">
        <title>Draft genome sequence of a psychrophilic Clostridium strain from permafrost water brine.</title>
        <authorList>
            <person name="Shcherbakova V.A."/>
            <person name="Trubitsyn V.E."/>
            <person name="Zakharyuk A.G."/>
        </authorList>
    </citation>
    <scope>NUCLEOTIDE SEQUENCE [LARGE SCALE GENOMIC DNA]</scope>
    <source>
        <strain evidence="8 9">14F</strain>
    </source>
</reference>
<keyword evidence="5" id="KW-0560">Oxidoreductase</keyword>
<name>A0ABU7UU10_9CLOT</name>
<keyword evidence="6" id="KW-1133">Transmembrane helix</keyword>
<dbReference type="RefSeq" id="WP_216252473.1">
    <property type="nucleotide sequence ID" value="NZ_JAZHFS010000017.1"/>
</dbReference>
<evidence type="ECO:0000313" key="9">
    <source>
        <dbReference type="Proteomes" id="UP001498469"/>
    </source>
</evidence>
<keyword evidence="6" id="KW-0472">Membrane</keyword>
<accession>A0ABU7UU10</accession>
<keyword evidence="4" id="KW-0288">FMN</keyword>
<organism evidence="8 9">
    <name type="scientific">Clostridium frigoriphilum</name>
    <dbReference type="NCBI Taxonomy" id="443253"/>
    <lineage>
        <taxon>Bacteria</taxon>
        <taxon>Bacillati</taxon>
        <taxon>Bacillota</taxon>
        <taxon>Clostridia</taxon>
        <taxon>Eubacteriales</taxon>
        <taxon>Clostridiaceae</taxon>
        <taxon>Clostridium</taxon>
    </lineage>
</organism>
<evidence type="ECO:0000256" key="4">
    <source>
        <dbReference type="ARBA" id="ARBA00022643"/>
    </source>
</evidence>
<dbReference type="InterPro" id="IPR029479">
    <property type="entry name" value="Nitroreductase"/>
</dbReference>
<evidence type="ECO:0000256" key="6">
    <source>
        <dbReference type="SAM" id="Phobius"/>
    </source>
</evidence>
<dbReference type="PANTHER" id="PTHR43673">
    <property type="entry name" value="NAD(P)H NITROREDUCTASE YDGI-RELATED"/>
    <property type="match status" value="1"/>
</dbReference>
<sequence>MLLNYAFSEPSRDYWIQDCSAATENILIAAMGLGLGTLWIGLYPIPSKLKPVRKALDIPEYVIPLNVIYIGYADERKKPRKKTLSINIHYSPTNIILQIRLRI</sequence>